<dbReference type="AlphaFoldDB" id="A0A2H0W8D6"/>
<accession>A0A2H0W8D6</accession>
<evidence type="ECO:0000313" key="2">
    <source>
        <dbReference type="Proteomes" id="UP000230093"/>
    </source>
</evidence>
<comment type="caution">
    <text evidence="1">The sequence shown here is derived from an EMBL/GenBank/DDBJ whole genome shotgun (WGS) entry which is preliminary data.</text>
</comment>
<protein>
    <submittedName>
        <fullName evidence="1">Uncharacterized protein</fullName>
    </submittedName>
</protein>
<evidence type="ECO:0000313" key="1">
    <source>
        <dbReference type="EMBL" id="PIS08923.1"/>
    </source>
</evidence>
<dbReference type="EMBL" id="PEZT01000024">
    <property type="protein sequence ID" value="PIS08923.1"/>
    <property type="molecule type" value="Genomic_DNA"/>
</dbReference>
<proteinExistence type="predicted"/>
<organism evidence="1 2">
    <name type="scientific">Candidatus Beckwithbacteria bacterium CG10_big_fil_rev_8_21_14_0_10_34_10</name>
    <dbReference type="NCBI Taxonomy" id="1974495"/>
    <lineage>
        <taxon>Bacteria</taxon>
        <taxon>Candidatus Beckwithiibacteriota</taxon>
    </lineage>
</organism>
<gene>
    <name evidence="1" type="ORF">COT75_04195</name>
</gene>
<sequence>MVAEVLVEPKITALAEKIQKRFEERDFVSFDEMITLMKELGFGQTPRQGLFLDGGLIALETAFPEVEQVREEANLTGWNLSASDPSF</sequence>
<dbReference type="Proteomes" id="UP000230093">
    <property type="component" value="Unassembled WGS sequence"/>
</dbReference>
<reference evidence="2" key="1">
    <citation type="submission" date="2017-09" db="EMBL/GenBank/DDBJ databases">
        <title>Depth-based differentiation of microbial function through sediment-hosted aquifers and enrichment of novel symbionts in the deep terrestrial subsurface.</title>
        <authorList>
            <person name="Probst A.J."/>
            <person name="Ladd B."/>
            <person name="Jarett J.K."/>
            <person name="Geller-Mcgrath D.E."/>
            <person name="Sieber C.M.K."/>
            <person name="Emerson J.B."/>
            <person name="Anantharaman K."/>
            <person name="Thomas B.C."/>
            <person name="Malmstrom R."/>
            <person name="Stieglmeier M."/>
            <person name="Klingl A."/>
            <person name="Woyke T."/>
            <person name="Ryan C.M."/>
            <person name="Banfield J.F."/>
        </authorList>
    </citation>
    <scope>NUCLEOTIDE SEQUENCE [LARGE SCALE GENOMIC DNA]</scope>
</reference>
<name>A0A2H0W8D6_9BACT</name>